<evidence type="ECO:0000256" key="1">
    <source>
        <dbReference type="ARBA" id="ARBA00023002"/>
    </source>
</evidence>
<dbReference type="GO" id="GO:0050660">
    <property type="term" value="F:flavin adenine dinucleotide binding"/>
    <property type="evidence" value="ECO:0007669"/>
    <property type="project" value="InterPro"/>
</dbReference>
<dbReference type="SUPFAM" id="SSF56645">
    <property type="entry name" value="Acyl-CoA dehydrogenase NM domain-like"/>
    <property type="match status" value="1"/>
</dbReference>
<accession>A0AAW6R8X9</accession>
<dbReference type="InterPro" id="IPR013107">
    <property type="entry name" value="Acyl-CoA_DH_C"/>
</dbReference>
<dbReference type="PANTHER" id="PTHR48083">
    <property type="entry name" value="MEDIUM-CHAIN SPECIFIC ACYL-COA DEHYDROGENASE, MITOCHONDRIAL-RELATED"/>
    <property type="match status" value="1"/>
</dbReference>
<comment type="caution">
    <text evidence="3">The sequence shown here is derived from an EMBL/GenBank/DDBJ whole genome shotgun (WGS) entry which is preliminary data.</text>
</comment>
<dbReference type="SUPFAM" id="SSF47203">
    <property type="entry name" value="Acyl-CoA dehydrogenase C-terminal domain-like"/>
    <property type="match status" value="1"/>
</dbReference>
<dbReference type="RefSeq" id="WP_005194366.1">
    <property type="nucleotide sequence ID" value="NZ_CP136136.1"/>
</dbReference>
<dbReference type="PANTHER" id="PTHR48083:SF19">
    <property type="entry name" value="FLAVIN-DEPENDENT MONOOXYGENASE, OXYGENASE SUBUNIT HSAA"/>
    <property type="match status" value="1"/>
</dbReference>
<dbReference type="InterPro" id="IPR046373">
    <property type="entry name" value="Acyl-CoA_Oxase/DH_mid-dom_sf"/>
</dbReference>
<dbReference type="InterPro" id="IPR036250">
    <property type="entry name" value="AcylCo_DH-like_C"/>
</dbReference>
<gene>
    <name evidence="3" type="ORF">QBL07_10270</name>
</gene>
<keyword evidence="1" id="KW-0560">Oxidoreductase</keyword>
<dbReference type="InterPro" id="IPR050741">
    <property type="entry name" value="Acyl-CoA_dehydrogenase"/>
</dbReference>
<dbReference type="GO" id="GO:0016712">
    <property type="term" value="F:oxidoreductase activity, acting on paired donors, with incorporation or reduction of molecular oxygen, reduced flavin or flavoprotein as one donor, and incorporation of one atom of oxygen"/>
    <property type="evidence" value="ECO:0007669"/>
    <property type="project" value="TreeGrafter"/>
</dbReference>
<dbReference type="InterPro" id="IPR009100">
    <property type="entry name" value="AcylCoA_DH/oxidase_NM_dom_sf"/>
</dbReference>
<dbReference type="GO" id="GO:0003995">
    <property type="term" value="F:acyl-CoA dehydrogenase activity"/>
    <property type="evidence" value="ECO:0007669"/>
    <property type="project" value="TreeGrafter"/>
</dbReference>
<dbReference type="Gene3D" id="1.20.140.10">
    <property type="entry name" value="Butyryl-CoA Dehydrogenase, subunit A, domain 3"/>
    <property type="match status" value="1"/>
</dbReference>
<name>A0AAW6R8X9_GORRU</name>
<sequence length="394" mass="42762">MSHEVLDKVMHMADELRAGAEESEKLGRLSDDVAKGLKQSGIIRLLQRKTYDGYEAHPREFAETVMGTASIYGSAGWIGGIVGVHPWQLAFADPRVQDEVLGGDSDTWQASPYMPGGVATPVEGGYRMTGRWQFSSGTDHCDWIFLGAFTGDADGKPLMPPVGLHVILPRSDYQIVEDSWDVVGLRGTGSKDIIVEDAFIPAHRVMRSGDVIDGTAAKEYGVTETLYKMPWSTMFPLGITSATIGICEGVLAAGIAYQRDRVAATGGAIKDDPYVLHALGEAAAEIDAARQQLLGNVDRIYDLVDAGTEIDFEMRATSRRNQVRAAWRAVRAADEIFDRSGGNALRMDNPLQRFWRDAHSGLHHAIHVTSTTYHAAALASLGVDVPAGPLRVMI</sequence>
<dbReference type="Pfam" id="PF08028">
    <property type="entry name" value="Acyl-CoA_dh_2"/>
    <property type="match status" value="1"/>
</dbReference>
<dbReference type="EMBL" id="JARUXG010000004">
    <property type="protein sequence ID" value="MDG6781217.1"/>
    <property type="molecule type" value="Genomic_DNA"/>
</dbReference>
<evidence type="ECO:0000313" key="3">
    <source>
        <dbReference type="EMBL" id="MDG6781217.1"/>
    </source>
</evidence>
<dbReference type="GO" id="GO:0033539">
    <property type="term" value="P:fatty acid beta-oxidation using acyl-CoA dehydrogenase"/>
    <property type="evidence" value="ECO:0007669"/>
    <property type="project" value="TreeGrafter"/>
</dbReference>
<feature type="domain" description="Acyl-CoA dehydrogenase C-terminal" evidence="2">
    <location>
        <begin position="238"/>
        <end position="367"/>
    </location>
</feature>
<protein>
    <submittedName>
        <fullName evidence="3">Acyl-CoA dehydrogenase family protein</fullName>
    </submittedName>
</protein>
<dbReference type="Gene3D" id="1.10.540.10">
    <property type="entry name" value="Acyl-CoA dehydrogenase/oxidase, N-terminal domain"/>
    <property type="match status" value="1"/>
</dbReference>
<organism evidence="3">
    <name type="scientific">Gordonia rubripertincta</name>
    <name type="common">Rhodococcus corallinus</name>
    <dbReference type="NCBI Taxonomy" id="36822"/>
    <lineage>
        <taxon>Bacteria</taxon>
        <taxon>Bacillati</taxon>
        <taxon>Actinomycetota</taxon>
        <taxon>Actinomycetes</taxon>
        <taxon>Mycobacteriales</taxon>
        <taxon>Gordoniaceae</taxon>
        <taxon>Gordonia</taxon>
    </lineage>
</organism>
<proteinExistence type="predicted"/>
<dbReference type="GO" id="GO:0005737">
    <property type="term" value="C:cytoplasm"/>
    <property type="evidence" value="ECO:0007669"/>
    <property type="project" value="TreeGrafter"/>
</dbReference>
<dbReference type="InterPro" id="IPR037069">
    <property type="entry name" value="AcylCoA_DH/ox_N_sf"/>
</dbReference>
<dbReference type="AlphaFoldDB" id="A0AAW6R8X9"/>
<reference evidence="3" key="1">
    <citation type="submission" date="2023-04" db="EMBL/GenBank/DDBJ databases">
        <title>Characterization and analysis of the complete genome of Gordonia rubripertincta 112, the degrader of aromatic and aliphatic compounds.</title>
        <authorList>
            <person name="Frantsuzova E."/>
            <person name="Bogun A."/>
            <person name="Delegan Y."/>
        </authorList>
    </citation>
    <scope>NUCLEOTIDE SEQUENCE</scope>
    <source>
        <strain evidence="3">112</strain>
    </source>
</reference>
<dbReference type="Gene3D" id="2.40.110.10">
    <property type="entry name" value="Butyryl-CoA Dehydrogenase, subunit A, domain 2"/>
    <property type="match status" value="1"/>
</dbReference>
<evidence type="ECO:0000259" key="2">
    <source>
        <dbReference type="Pfam" id="PF08028"/>
    </source>
</evidence>
<dbReference type="PIRSF" id="PIRSF016578">
    <property type="entry name" value="HsaA"/>
    <property type="match status" value="1"/>
</dbReference>